<evidence type="ECO:0000256" key="7">
    <source>
        <dbReference type="ARBA" id="ARBA00022676"/>
    </source>
</evidence>
<accession>A0A831SRI7</accession>
<dbReference type="GO" id="GO:0005829">
    <property type="term" value="C:cytosol"/>
    <property type="evidence" value="ECO:0007669"/>
    <property type="project" value="TreeGrafter"/>
</dbReference>
<evidence type="ECO:0000256" key="12">
    <source>
        <dbReference type="ARBA" id="ARBA00022842"/>
    </source>
</evidence>
<dbReference type="SUPFAM" id="SSF53271">
    <property type="entry name" value="PRTase-like"/>
    <property type="match status" value="1"/>
</dbReference>
<keyword evidence="10 15" id="KW-0660">Purine salvage</keyword>
<dbReference type="GO" id="GO:0000287">
    <property type="term" value="F:magnesium ion binding"/>
    <property type="evidence" value="ECO:0007669"/>
    <property type="project" value="TreeGrafter"/>
</dbReference>
<evidence type="ECO:0000256" key="3">
    <source>
        <dbReference type="ARBA" id="ARBA00004669"/>
    </source>
</evidence>
<feature type="domain" description="Phosphoribosyltransferase" evidence="16">
    <location>
        <begin position="13"/>
        <end position="158"/>
    </location>
</feature>
<evidence type="ECO:0000256" key="9">
    <source>
        <dbReference type="ARBA" id="ARBA00022723"/>
    </source>
</evidence>
<evidence type="ECO:0000259" key="16">
    <source>
        <dbReference type="Pfam" id="PF00156"/>
    </source>
</evidence>
<comment type="caution">
    <text evidence="17">The sequence shown here is derived from an EMBL/GenBank/DDBJ whole genome shotgun (WGS) entry which is preliminary data.</text>
</comment>
<keyword evidence="7 15" id="KW-0328">Glycosyltransferase</keyword>
<dbReference type="Pfam" id="PF00156">
    <property type="entry name" value="Pribosyltran"/>
    <property type="match status" value="1"/>
</dbReference>
<comment type="cofactor">
    <cofactor evidence="1 15">
        <name>Mg(2+)</name>
        <dbReference type="ChEBI" id="CHEBI:18420"/>
    </cofactor>
</comment>
<dbReference type="CDD" id="cd06223">
    <property type="entry name" value="PRTases_typeI"/>
    <property type="match status" value="1"/>
</dbReference>
<dbReference type="InterPro" id="IPR000836">
    <property type="entry name" value="PRTase_dom"/>
</dbReference>
<dbReference type="Proteomes" id="UP000886335">
    <property type="component" value="Unassembled WGS sequence"/>
</dbReference>
<gene>
    <name evidence="17" type="primary">hpt</name>
    <name evidence="17" type="ORF">ENN50_06905</name>
</gene>
<proteinExistence type="inferred from homology"/>
<evidence type="ECO:0000256" key="15">
    <source>
        <dbReference type="RuleBase" id="RU364099"/>
    </source>
</evidence>
<dbReference type="InterPro" id="IPR029057">
    <property type="entry name" value="PRTase-like"/>
</dbReference>
<keyword evidence="12 15" id="KW-0460">Magnesium</keyword>
<evidence type="ECO:0000256" key="1">
    <source>
        <dbReference type="ARBA" id="ARBA00001946"/>
    </source>
</evidence>
<evidence type="ECO:0000256" key="13">
    <source>
        <dbReference type="ARBA" id="ARBA00048811"/>
    </source>
</evidence>
<dbReference type="GO" id="GO:0000166">
    <property type="term" value="F:nucleotide binding"/>
    <property type="evidence" value="ECO:0007669"/>
    <property type="project" value="UniProtKB-KW"/>
</dbReference>
<comment type="pathway">
    <text evidence="3 15">Purine metabolism; IMP biosynthesis via salvage pathway; IMP from hypoxanthine: step 1/1.</text>
</comment>
<dbReference type="GO" id="GO:0032264">
    <property type="term" value="P:IMP salvage"/>
    <property type="evidence" value="ECO:0007669"/>
    <property type="project" value="UniProtKB-UniPathway"/>
</dbReference>
<dbReference type="GO" id="GO:0004422">
    <property type="term" value="F:hypoxanthine phosphoribosyltransferase activity"/>
    <property type="evidence" value="ECO:0007669"/>
    <property type="project" value="InterPro"/>
</dbReference>
<dbReference type="InterPro" id="IPR050408">
    <property type="entry name" value="HGPRT"/>
</dbReference>
<evidence type="ECO:0000256" key="2">
    <source>
        <dbReference type="ARBA" id="ARBA00004496"/>
    </source>
</evidence>
<dbReference type="Gene3D" id="3.40.50.2020">
    <property type="match status" value="1"/>
</dbReference>
<dbReference type="GO" id="GO:0046100">
    <property type="term" value="P:hypoxanthine metabolic process"/>
    <property type="evidence" value="ECO:0007669"/>
    <property type="project" value="TreeGrafter"/>
</dbReference>
<keyword evidence="8 15" id="KW-0808">Transferase</keyword>
<evidence type="ECO:0000256" key="4">
    <source>
        <dbReference type="ARBA" id="ARBA00008391"/>
    </source>
</evidence>
<dbReference type="PANTHER" id="PTHR43340">
    <property type="entry name" value="HYPOXANTHINE-GUANINE PHOSPHORIBOSYLTRANSFERASE"/>
    <property type="match status" value="1"/>
</dbReference>
<evidence type="ECO:0000256" key="5">
    <source>
        <dbReference type="ARBA" id="ARBA00011895"/>
    </source>
</evidence>
<dbReference type="EC" id="2.4.2.8" evidence="5 15"/>
<keyword evidence="11 15" id="KW-0547">Nucleotide-binding</keyword>
<dbReference type="UniPathway" id="UPA00591">
    <property type="reaction ID" value="UER00648"/>
</dbReference>
<evidence type="ECO:0000256" key="10">
    <source>
        <dbReference type="ARBA" id="ARBA00022726"/>
    </source>
</evidence>
<protein>
    <recommendedName>
        <fullName evidence="5 15">Hypoxanthine phosphoribosyltransferase</fullName>
        <ecNumber evidence="5 15">2.4.2.8</ecNumber>
    </recommendedName>
</protein>
<evidence type="ECO:0000256" key="11">
    <source>
        <dbReference type="ARBA" id="ARBA00022741"/>
    </source>
</evidence>
<keyword evidence="6 15" id="KW-0963">Cytoplasm</keyword>
<dbReference type="EMBL" id="DSBW01000152">
    <property type="protein sequence ID" value="HED31394.1"/>
    <property type="molecule type" value="Genomic_DNA"/>
</dbReference>
<dbReference type="GO" id="GO:0006178">
    <property type="term" value="P:guanine salvage"/>
    <property type="evidence" value="ECO:0007669"/>
    <property type="project" value="TreeGrafter"/>
</dbReference>
<dbReference type="GO" id="GO:0032263">
    <property type="term" value="P:GMP salvage"/>
    <property type="evidence" value="ECO:0007669"/>
    <property type="project" value="TreeGrafter"/>
</dbReference>
<dbReference type="GO" id="GO:0006166">
    <property type="term" value="P:purine ribonucleoside salvage"/>
    <property type="evidence" value="ECO:0007669"/>
    <property type="project" value="UniProtKB-KW"/>
</dbReference>
<name>A0A831SRI7_PROAE</name>
<comment type="subcellular location">
    <subcellularLocation>
        <location evidence="2 15">Cytoplasm</location>
    </subcellularLocation>
</comment>
<keyword evidence="9 15" id="KW-0479">Metal-binding</keyword>
<organism evidence="17">
    <name type="scientific">Prosthecochloris aestuarii</name>
    <dbReference type="NCBI Taxonomy" id="1102"/>
    <lineage>
        <taxon>Bacteria</taxon>
        <taxon>Pseudomonadati</taxon>
        <taxon>Chlorobiota</taxon>
        <taxon>Chlorobiia</taxon>
        <taxon>Chlorobiales</taxon>
        <taxon>Chlorobiaceae</taxon>
        <taxon>Prosthecochloris</taxon>
    </lineage>
</organism>
<comment type="catalytic activity">
    <reaction evidence="13">
        <text>GMP + diphosphate = guanine + 5-phospho-alpha-D-ribose 1-diphosphate</text>
        <dbReference type="Rhea" id="RHEA:25424"/>
        <dbReference type="ChEBI" id="CHEBI:16235"/>
        <dbReference type="ChEBI" id="CHEBI:33019"/>
        <dbReference type="ChEBI" id="CHEBI:58017"/>
        <dbReference type="ChEBI" id="CHEBI:58115"/>
        <dbReference type="EC" id="2.4.2.8"/>
    </reaction>
    <physiologicalReaction direction="right-to-left" evidence="13">
        <dbReference type="Rhea" id="RHEA:25426"/>
    </physiologicalReaction>
</comment>
<reference evidence="17" key="1">
    <citation type="journal article" date="2020" name="mSystems">
        <title>Genome- and Community-Level Interaction Insights into Carbon Utilization and Element Cycling Functions of Hydrothermarchaeota in Hydrothermal Sediment.</title>
        <authorList>
            <person name="Zhou Z."/>
            <person name="Liu Y."/>
            <person name="Xu W."/>
            <person name="Pan J."/>
            <person name="Luo Z.H."/>
            <person name="Li M."/>
        </authorList>
    </citation>
    <scope>NUCLEOTIDE SEQUENCE [LARGE SCALE GENOMIC DNA]</scope>
    <source>
        <strain evidence="17">SpSt-1181</strain>
    </source>
</reference>
<dbReference type="AlphaFoldDB" id="A0A831SRI7"/>
<sequence length="172" mass="18791">MPDTALIPLISAEQIRQRVARLGEEISNDFSARPPLMIISVLKGAFIFTADLIRAITIPCTVEFIRASSYGNRRTSSGSVSIDGSFDPGGRPVLLVEDIIDTGLTLTHIIEHITALGPLSLSVCTLLDKPSARQHPFTPDYTGFRIDNIFVVGYGLDEAERYRELPFIGTTA</sequence>
<dbReference type="InterPro" id="IPR005904">
    <property type="entry name" value="Hxn_phspho_trans"/>
</dbReference>
<evidence type="ECO:0000256" key="14">
    <source>
        <dbReference type="ARBA" id="ARBA00049402"/>
    </source>
</evidence>
<dbReference type="PANTHER" id="PTHR43340:SF1">
    <property type="entry name" value="HYPOXANTHINE PHOSPHORIBOSYLTRANSFERASE"/>
    <property type="match status" value="1"/>
</dbReference>
<comment type="catalytic activity">
    <reaction evidence="14">
        <text>IMP + diphosphate = hypoxanthine + 5-phospho-alpha-D-ribose 1-diphosphate</text>
        <dbReference type="Rhea" id="RHEA:17973"/>
        <dbReference type="ChEBI" id="CHEBI:17368"/>
        <dbReference type="ChEBI" id="CHEBI:33019"/>
        <dbReference type="ChEBI" id="CHEBI:58017"/>
        <dbReference type="ChEBI" id="CHEBI:58053"/>
        <dbReference type="EC" id="2.4.2.8"/>
    </reaction>
    <physiologicalReaction direction="right-to-left" evidence="14">
        <dbReference type="Rhea" id="RHEA:17975"/>
    </physiologicalReaction>
</comment>
<evidence type="ECO:0000313" key="17">
    <source>
        <dbReference type="EMBL" id="HED31394.1"/>
    </source>
</evidence>
<dbReference type="NCBIfam" id="TIGR01203">
    <property type="entry name" value="HGPRTase"/>
    <property type="match status" value="1"/>
</dbReference>
<evidence type="ECO:0000256" key="6">
    <source>
        <dbReference type="ARBA" id="ARBA00022490"/>
    </source>
</evidence>
<comment type="similarity">
    <text evidence="4 15">Belongs to the purine/pyrimidine phosphoribosyltransferase family.</text>
</comment>
<evidence type="ECO:0000256" key="8">
    <source>
        <dbReference type="ARBA" id="ARBA00022679"/>
    </source>
</evidence>